<organism evidence="1">
    <name type="scientific">Castor canadensis</name>
    <name type="common">American beaver</name>
    <dbReference type="NCBI Taxonomy" id="51338"/>
    <lineage>
        <taxon>Eukaryota</taxon>
        <taxon>Metazoa</taxon>
        <taxon>Chordata</taxon>
        <taxon>Craniata</taxon>
        <taxon>Vertebrata</taxon>
        <taxon>Euteleostomi</taxon>
        <taxon>Mammalia</taxon>
        <taxon>Eutheria</taxon>
        <taxon>Euarchontoglires</taxon>
        <taxon>Glires</taxon>
        <taxon>Rodentia</taxon>
        <taxon>Castorimorpha</taxon>
        <taxon>Castoridae</taxon>
        <taxon>Castor</taxon>
    </lineage>
</organism>
<proteinExistence type="predicted"/>
<name>A0A8C0W625_CASCN</name>
<accession>A0A8C0W625</accession>
<evidence type="ECO:0000313" key="1">
    <source>
        <dbReference type="Ensembl" id="ENSCCNP00000006201.1"/>
    </source>
</evidence>
<dbReference type="Ensembl" id="ENSCCNT00000008138.1">
    <property type="protein sequence ID" value="ENSCCNP00000006201.1"/>
    <property type="gene ID" value="ENSCCNG00000006539.1"/>
</dbReference>
<dbReference type="AlphaFoldDB" id="A0A8C0W625"/>
<protein>
    <submittedName>
        <fullName evidence="1">Uncharacterized protein</fullName>
    </submittedName>
</protein>
<sequence>MSWIWGLGSGLGQSLGQVPGALVSVTGHFSNVVREMMRGKEAMGDFPDRNQCESMPCIAILISTSKTPCSFLLLLILSLQQN</sequence>
<reference evidence="1" key="1">
    <citation type="submission" date="2023-09" db="UniProtKB">
        <authorList>
            <consortium name="Ensembl"/>
        </authorList>
    </citation>
    <scope>IDENTIFICATION</scope>
</reference>